<feature type="domain" description="EthD" evidence="1">
    <location>
        <begin position="11"/>
        <end position="107"/>
    </location>
</feature>
<evidence type="ECO:0000313" key="2">
    <source>
        <dbReference type="EMBL" id="MCG7937261.1"/>
    </source>
</evidence>
<dbReference type="Gene3D" id="3.30.70.100">
    <property type="match status" value="1"/>
</dbReference>
<dbReference type="SUPFAM" id="SSF54909">
    <property type="entry name" value="Dimeric alpha+beta barrel"/>
    <property type="match status" value="1"/>
</dbReference>
<dbReference type="Proteomes" id="UP000886687">
    <property type="component" value="Unassembled WGS sequence"/>
</dbReference>
<evidence type="ECO:0000259" key="1">
    <source>
        <dbReference type="Pfam" id="PF07110"/>
    </source>
</evidence>
<dbReference type="InterPro" id="IPR009799">
    <property type="entry name" value="EthD_dom"/>
</dbReference>
<proteinExistence type="predicted"/>
<comment type="caution">
    <text evidence="2">The sequence shown here is derived from an EMBL/GenBank/DDBJ whole genome shotgun (WGS) entry which is preliminary data.</text>
</comment>
<protein>
    <submittedName>
        <fullName evidence="2">EthD domain-containing protein</fullName>
    </submittedName>
</protein>
<dbReference type="EMBL" id="JAEPDI010000001">
    <property type="protein sequence ID" value="MCG7937261.1"/>
    <property type="molecule type" value="Genomic_DNA"/>
</dbReference>
<evidence type="ECO:0000313" key="3">
    <source>
        <dbReference type="Proteomes" id="UP000886687"/>
    </source>
</evidence>
<gene>
    <name evidence="2" type="ORF">JAZ04_00195</name>
</gene>
<dbReference type="InterPro" id="IPR011008">
    <property type="entry name" value="Dimeric_a/b-barrel"/>
</dbReference>
<dbReference type="AlphaFoldDB" id="A0A9E4MXX5"/>
<reference evidence="2" key="1">
    <citation type="journal article" date="2021" name="Proc. Natl. Acad. Sci. U.S.A.">
        <title>Global biogeography of chemosynthetic symbionts reveals both localized and globally distributed symbiont groups. .</title>
        <authorList>
            <person name="Osvatic J.T."/>
            <person name="Wilkins L.G.E."/>
            <person name="Leibrecht L."/>
            <person name="Leray M."/>
            <person name="Zauner S."/>
            <person name="Polzin J."/>
            <person name="Camacho Y."/>
            <person name="Gros O."/>
            <person name="van Gils J.A."/>
            <person name="Eisen J.A."/>
            <person name="Petersen J.M."/>
            <person name="Yuen B."/>
        </authorList>
    </citation>
    <scope>NUCLEOTIDE SEQUENCE</scope>
    <source>
        <strain evidence="2">MAGL173</strain>
    </source>
</reference>
<sequence length="121" mass="14027">MIKFVMCLTRHPNTSRAEFRDYWLNKHGPFFMRNAAVMGAKKYVQSHTLESPLNQVLRESRNMQPEYDGIAEVWFESTEALMEGMSSPEGQQLGATLLEDEKNFVDHTKSSAFIVEEFEFN</sequence>
<accession>A0A9E4MXX5</accession>
<organism evidence="2 3">
    <name type="scientific">Candidatus Thiodiazotropha lotti</name>
    <dbReference type="NCBI Taxonomy" id="2792787"/>
    <lineage>
        <taxon>Bacteria</taxon>
        <taxon>Pseudomonadati</taxon>
        <taxon>Pseudomonadota</taxon>
        <taxon>Gammaproteobacteria</taxon>
        <taxon>Chromatiales</taxon>
        <taxon>Sedimenticolaceae</taxon>
        <taxon>Candidatus Thiodiazotropha</taxon>
    </lineage>
</organism>
<dbReference type="Pfam" id="PF07110">
    <property type="entry name" value="EthD"/>
    <property type="match status" value="1"/>
</dbReference>
<dbReference type="GO" id="GO:0016491">
    <property type="term" value="F:oxidoreductase activity"/>
    <property type="evidence" value="ECO:0007669"/>
    <property type="project" value="InterPro"/>
</dbReference>
<dbReference type="NCBIfam" id="TIGR02118">
    <property type="entry name" value="EthD family reductase"/>
    <property type="match status" value="1"/>
</dbReference>
<name>A0A9E4MXX5_9GAMM</name>